<evidence type="ECO:0000259" key="2">
    <source>
        <dbReference type="Pfam" id="PF00078"/>
    </source>
</evidence>
<dbReference type="AlphaFoldDB" id="A0AAN7MPP1"/>
<sequence length="428" mass="48236">MKKMNSIPAKTSTDHHLGLIGNNRDEEKAEAFNAFFASGFNNTVRPWAPRSSELEDHECGNSDFPFVDTEIVKDQLYQLNVHKSMGPEGIHPRGLKELADVTAGPLSIIYQRSWESGEVPADWKLISVIPIYKKGVREDPGNYRPVSLTSLPGKIMEKIILGAGERHLKDNAIIRHGQHGFTKGKSCLTNLISFYNKVTRLVDEGKAVDVVFLYFRKAFDTAPHSILLDKLSNWSWESAEVPVEWKLANVVPIFKKGKKEDPGIECTLSKFANDAKLGGAVDSLEGREALQRDLDRLESWAITNWMKFNKSKCRIPHLGQGNPGYTYKFGDERLESSSTERDLGVWVDGKLNMSQQCALAAKRANRILGCIKHGIASRSREVIVPLYTALVRLHLEYWVQFWAPQYKDIKLLVCVQRRATKMVKGLEG</sequence>
<feature type="region of interest" description="Disordered" evidence="1">
    <location>
        <begin position="1"/>
        <end position="20"/>
    </location>
</feature>
<dbReference type="Pfam" id="PF00078">
    <property type="entry name" value="RVT_1"/>
    <property type="match status" value="1"/>
</dbReference>
<dbReference type="Proteomes" id="UP001333110">
    <property type="component" value="Unassembled WGS sequence"/>
</dbReference>
<dbReference type="CDD" id="cd01650">
    <property type="entry name" value="RT_nLTR_like"/>
    <property type="match status" value="1"/>
</dbReference>
<dbReference type="InterPro" id="IPR000477">
    <property type="entry name" value="RT_dom"/>
</dbReference>
<evidence type="ECO:0000256" key="1">
    <source>
        <dbReference type="SAM" id="MobiDB-lite"/>
    </source>
</evidence>
<protein>
    <recommendedName>
        <fullName evidence="2">Reverse transcriptase domain-containing protein</fullName>
    </recommendedName>
</protein>
<gene>
    <name evidence="3" type="ORF">QYF61_004485</name>
</gene>
<dbReference type="PANTHER" id="PTHR33332">
    <property type="entry name" value="REVERSE TRANSCRIPTASE DOMAIN-CONTAINING PROTEIN"/>
    <property type="match status" value="1"/>
</dbReference>
<accession>A0AAN7MPP1</accession>
<keyword evidence="4" id="KW-1185">Reference proteome</keyword>
<organism evidence="3 4">
    <name type="scientific">Mycteria americana</name>
    <name type="common">Wood stork</name>
    <dbReference type="NCBI Taxonomy" id="33587"/>
    <lineage>
        <taxon>Eukaryota</taxon>
        <taxon>Metazoa</taxon>
        <taxon>Chordata</taxon>
        <taxon>Craniata</taxon>
        <taxon>Vertebrata</taxon>
        <taxon>Euteleostomi</taxon>
        <taxon>Archelosauria</taxon>
        <taxon>Archosauria</taxon>
        <taxon>Dinosauria</taxon>
        <taxon>Saurischia</taxon>
        <taxon>Theropoda</taxon>
        <taxon>Coelurosauria</taxon>
        <taxon>Aves</taxon>
        <taxon>Neognathae</taxon>
        <taxon>Neoaves</taxon>
        <taxon>Aequornithes</taxon>
        <taxon>Ciconiiformes</taxon>
        <taxon>Ciconiidae</taxon>
        <taxon>Mycteria</taxon>
    </lineage>
</organism>
<reference evidence="3 4" key="1">
    <citation type="journal article" date="2023" name="J. Hered.">
        <title>Chromosome-level genome of the wood stork (Mycteria americana) provides insight into avian chromosome evolution.</title>
        <authorList>
            <person name="Flamio R. Jr."/>
            <person name="Ramstad K.M."/>
        </authorList>
    </citation>
    <scope>NUCLEOTIDE SEQUENCE [LARGE SCALE GENOMIC DNA]</scope>
    <source>
        <strain evidence="3">JAX WOST 10</strain>
    </source>
</reference>
<evidence type="ECO:0000313" key="4">
    <source>
        <dbReference type="Proteomes" id="UP001333110"/>
    </source>
</evidence>
<dbReference type="EMBL" id="JAUNZN010000018">
    <property type="protein sequence ID" value="KAK4810522.1"/>
    <property type="molecule type" value="Genomic_DNA"/>
</dbReference>
<evidence type="ECO:0000313" key="3">
    <source>
        <dbReference type="EMBL" id="KAK4810522.1"/>
    </source>
</evidence>
<feature type="domain" description="Reverse transcriptase" evidence="2">
    <location>
        <begin position="133"/>
        <end position="237"/>
    </location>
</feature>
<name>A0AAN7MPP1_MYCAM</name>
<proteinExistence type="predicted"/>
<comment type="caution">
    <text evidence="3">The sequence shown here is derived from an EMBL/GenBank/DDBJ whole genome shotgun (WGS) entry which is preliminary data.</text>
</comment>